<reference evidence="1 2" key="1">
    <citation type="submission" date="2018-12" db="EMBL/GenBank/DDBJ databases">
        <title>The genome sequences of Variovorax guangxiensis DSM 27352.</title>
        <authorList>
            <person name="Gao J."/>
            <person name="Sun J."/>
        </authorList>
    </citation>
    <scope>NUCLEOTIDE SEQUENCE [LARGE SCALE GENOMIC DNA]</scope>
    <source>
        <strain evidence="1 2">DSM 27352</strain>
    </source>
</reference>
<dbReference type="Pfam" id="PF03646">
    <property type="entry name" value="FlaG"/>
    <property type="match status" value="1"/>
</dbReference>
<dbReference type="PANTHER" id="PTHR37166">
    <property type="entry name" value="PROTEIN FLAG"/>
    <property type="match status" value="1"/>
</dbReference>
<accession>A0A3S0XH22</accession>
<proteinExistence type="predicted"/>
<dbReference type="OrthoDB" id="5516677at2"/>
<dbReference type="Proteomes" id="UP000281118">
    <property type="component" value="Unassembled WGS sequence"/>
</dbReference>
<evidence type="ECO:0000313" key="2">
    <source>
        <dbReference type="Proteomes" id="UP000281118"/>
    </source>
</evidence>
<gene>
    <name evidence="1" type="ORF">EJP67_19255</name>
</gene>
<dbReference type="Gene3D" id="3.30.160.170">
    <property type="entry name" value="FlaG-like"/>
    <property type="match status" value="1"/>
</dbReference>
<dbReference type="EMBL" id="RXFT01000008">
    <property type="protein sequence ID" value="RUR69196.1"/>
    <property type="molecule type" value="Genomic_DNA"/>
</dbReference>
<keyword evidence="1" id="KW-0966">Cell projection</keyword>
<dbReference type="AlphaFoldDB" id="A0A3S0XH22"/>
<dbReference type="InterPro" id="IPR005186">
    <property type="entry name" value="FlaG"/>
</dbReference>
<protein>
    <submittedName>
        <fullName evidence="1">Flagellar protein FlaG</fullName>
    </submittedName>
</protein>
<keyword evidence="1" id="KW-0282">Flagellum</keyword>
<sequence length="120" mass="12521">MMLNPVPANSATESPWAQLLRGGAAAAGARGAVADSKGGADAKDEATPVQVEQAVRQANEVLAVREVGVRFEVDRDAEMLIVKVVDSSSGEVIRQIPNEEAVRIAKLMNDGNGLLVDQAA</sequence>
<comment type="caution">
    <text evidence="1">The sequence shown here is derived from an EMBL/GenBank/DDBJ whole genome shotgun (WGS) entry which is preliminary data.</text>
</comment>
<organism evidence="1 2">
    <name type="scientific">Variovorax guangxiensis</name>
    <dbReference type="NCBI Taxonomy" id="1775474"/>
    <lineage>
        <taxon>Bacteria</taxon>
        <taxon>Pseudomonadati</taxon>
        <taxon>Pseudomonadota</taxon>
        <taxon>Betaproteobacteria</taxon>
        <taxon>Burkholderiales</taxon>
        <taxon>Comamonadaceae</taxon>
        <taxon>Variovorax</taxon>
    </lineage>
</organism>
<name>A0A3S0XH22_9BURK</name>
<dbReference type="PANTHER" id="PTHR37166:SF1">
    <property type="entry name" value="PROTEIN FLAG"/>
    <property type="match status" value="1"/>
</dbReference>
<evidence type="ECO:0000313" key="1">
    <source>
        <dbReference type="EMBL" id="RUR69196.1"/>
    </source>
</evidence>
<dbReference type="InterPro" id="IPR035924">
    <property type="entry name" value="FlaG-like_sf"/>
</dbReference>
<dbReference type="SUPFAM" id="SSF160214">
    <property type="entry name" value="FlaG-like"/>
    <property type="match status" value="1"/>
</dbReference>
<keyword evidence="1" id="KW-0969">Cilium</keyword>